<sequence>MPLFYDVYEGNRNDAKQFPLMLRRFHSFFKELSGDDSSVPDTTVIFDKGNNSADNFALFDWAGLDFVGSVKLGEHKELARIQNNDSAFVPCQSVELEGTKALRVTKKVYGRQRTLVVTYNQNLFNAQWLTLQNDITKASEKLSLLRTKLQDRAGGIIKRGKVPTIKSIETQCRNILSRQHLKGIIKVKIRKGPDKIPQLNYTIDTAALDELSQTWLGKNILIT</sequence>
<comment type="caution">
    <text evidence="1">The sequence shown here is derived from an EMBL/GenBank/DDBJ whole genome shotgun (WGS) entry which is preliminary data.</text>
</comment>
<dbReference type="EMBL" id="BARS01001614">
    <property type="protein sequence ID" value="GAF74139.1"/>
    <property type="molecule type" value="Genomic_DNA"/>
</dbReference>
<accession>X0RZ87</accession>
<name>X0RZ87_9ZZZZ</name>
<dbReference type="AlphaFoldDB" id="X0RZ87"/>
<reference evidence="1" key="1">
    <citation type="journal article" date="2014" name="Front. Microbiol.">
        <title>High frequency of phylogenetically diverse reductive dehalogenase-homologous genes in deep subseafloor sedimentary metagenomes.</title>
        <authorList>
            <person name="Kawai M."/>
            <person name="Futagami T."/>
            <person name="Toyoda A."/>
            <person name="Takaki Y."/>
            <person name="Nishi S."/>
            <person name="Hori S."/>
            <person name="Arai W."/>
            <person name="Tsubouchi T."/>
            <person name="Morono Y."/>
            <person name="Uchiyama I."/>
            <person name="Ito T."/>
            <person name="Fujiyama A."/>
            <person name="Inagaki F."/>
            <person name="Takami H."/>
        </authorList>
    </citation>
    <scope>NUCLEOTIDE SEQUENCE</scope>
    <source>
        <strain evidence="1">Expedition CK06-06</strain>
    </source>
</reference>
<gene>
    <name evidence="1" type="ORF">S01H1_03067</name>
</gene>
<organism evidence="1">
    <name type="scientific">marine sediment metagenome</name>
    <dbReference type="NCBI Taxonomy" id="412755"/>
    <lineage>
        <taxon>unclassified sequences</taxon>
        <taxon>metagenomes</taxon>
        <taxon>ecological metagenomes</taxon>
    </lineage>
</organism>
<evidence type="ECO:0008006" key="2">
    <source>
        <dbReference type="Google" id="ProtNLM"/>
    </source>
</evidence>
<proteinExistence type="predicted"/>
<protein>
    <recommendedName>
        <fullName evidence="2">Transposase IS4-like domain-containing protein</fullName>
    </recommendedName>
</protein>
<evidence type="ECO:0000313" key="1">
    <source>
        <dbReference type="EMBL" id="GAF74139.1"/>
    </source>
</evidence>
<feature type="non-terminal residue" evidence="1">
    <location>
        <position position="223"/>
    </location>
</feature>